<name>A0A836IFB0_9TRYP</name>
<reference evidence="2 3" key="1">
    <citation type="submission" date="2021-02" db="EMBL/GenBank/DDBJ databases">
        <title>Porcisia hertigi Genome sequencing and assembly.</title>
        <authorList>
            <person name="Almutairi H."/>
            <person name="Gatherer D."/>
        </authorList>
    </citation>
    <scope>NUCLEOTIDE SEQUENCE [LARGE SCALE GENOMIC DNA]</scope>
    <source>
        <strain evidence="2 3">C119</strain>
    </source>
</reference>
<comment type="caution">
    <text evidence="2">The sequence shown here is derived from an EMBL/GenBank/DDBJ whole genome shotgun (WGS) entry which is preliminary data.</text>
</comment>
<proteinExistence type="predicted"/>
<feature type="region of interest" description="Disordered" evidence="1">
    <location>
        <begin position="218"/>
        <end position="238"/>
    </location>
</feature>
<keyword evidence="3" id="KW-1185">Reference proteome</keyword>
<feature type="region of interest" description="Disordered" evidence="1">
    <location>
        <begin position="560"/>
        <end position="588"/>
    </location>
</feature>
<evidence type="ECO:0000313" key="2">
    <source>
        <dbReference type="EMBL" id="KAG5496331.1"/>
    </source>
</evidence>
<dbReference type="OrthoDB" id="272261at2759"/>
<gene>
    <name evidence="2" type="ORF">JKF63_02633</name>
</gene>
<protein>
    <submittedName>
        <fullName evidence="2">Uncharacterized protein</fullName>
    </submittedName>
</protein>
<evidence type="ECO:0000256" key="1">
    <source>
        <dbReference type="SAM" id="MobiDB-lite"/>
    </source>
</evidence>
<dbReference type="GeneID" id="94288734"/>
<feature type="compositionally biased region" description="Low complexity" evidence="1">
    <location>
        <begin position="566"/>
        <end position="585"/>
    </location>
</feature>
<sequence>MTVHALRQLNLLDVSSNSPALCALPIVRQLCAGADVRSKANLLHALASAANENFNHRTVMHEELYSTLQCIQAGLVEVADTLTATETVLVMEALLRLMPYVGSDACVPLVNSRLVEEVRERTMALATVVERPVDLLGVTRVVVEATSSASDVARDAVQGDGQNTSSFEWASFSLENVLRVVQARLSTFSKQELISLVDVLTVRLPVASDANTPSSPFSLSALSVPRQGEKSRRAGASPTDAEAAAGAVMLLDASRPLIPDLLECALATVPSLTPSQLCAWLTRLTTLRLTDNALLLGVVQGLTSVDVQYFTIPQLASGASALAELLSLTSVPGQPWAHAELCLRLYTRLLHRLSSLLYDAGRSDSAVAHHAQTRLLPLLGTIPEAALDEYIDSAMPKDVGHVDSGVHMEARLRESVTAARPHVLNVCATLASAIEKAASVLLRFMAELPSREQAILAAAVFYWRVFTPCVTDGSDALAAAMRPHFSTPFGQDDRVALKSRGVLQRCSPLPLAETARKHHALCELIMTRSTDFTARDCVHVLNELVVAHYIDNALQLRDHQEQQRLQSGPESSAADSSSVPDAQSSLRKSVVRVASEERQVLMKRLNDHLQGPLQSGLGEVHTAQLVRYLSSLSKMGVGAKTSYMAVLRHLKGRSLSSVEQVSVLAVVARHHLKCRHVLHGVVRALPDLCTALSTAGKVSLLKSLGQANGQRFVKAPCDAVLEPGKFFPTSVELKHLTLLQLIFCFNGLIELRQYENPAVQAVLAEIDKRLRTPLLWPSDSFGTINSATSLAEFFASLCRFGGPAEGVSVALLLATMQALEHLLATSRSLFVDLARLNWYWPCLQEYFNFSSVLWTGSASSMHYAQQSAVSPKAGHWVFTAEEWHRLSQAFAQLRETAGAHVAARLKDIAESPTLRPNTFLWGQMVCGLRFGGMPPPGSVEGERLLANLEQKKLLPLLGNPQQLLDITVLALHFAVEGRDPEAVSALRFIQKNIAAMRVQDCLQVWWYISQSLSAPTSAAAATPVGRVASQPRSGLEKAQREGTEPLFTAPSLSEGARLVLQGVRDAAKEQVLREEKAVMQKLSVMEKRLLGSLQ</sequence>
<accession>A0A836IFB0</accession>
<dbReference type="AlphaFoldDB" id="A0A836IFB0"/>
<evidence type="ECO:0000313" key="3">
    <source>
        <dbReference type="Proteomes" id="UP000674318"/>
    </source>
</evidence>
<dbReference type="EMBL" id="JAFJZO010000032">
    <property type="protein sequence ID" value="KAG5496331.1"/>
    <property type="molecule type" value="Genomic_DNA"/>
</dbReference>
<dbReference type="Proteomes" id="UP000674318">
    <property type="component" value="Chromosome 32"/>
</dbReference>
<organism evidence="2 3">
    <name type="scientific">Porcisia hertigi</name>
    <dbReference type="NCBI Taxonomy" id="2761500"/>
    <lineage>
        <taxon>Eukaryota</taxon>
        <taxon>Discoba</taxon>
        <taxon>Euglenozoa</taxon>
        <taxon>Kinetoplastea</taxon>
        <taxon>Metakinetoplastina</taxon>
        <taxon>Trypanosomatida</taxon>
        <taxon>Trypanosomatidae</taxon>
        <taxon>Leishmaniinae</taxon>
        <taxon>Porcisia</taxon>
    </lineage>
</organism>
<dbReference type="RefSeq" id="XP_067754814.1">
    <property type="nucleotide sequence ID" value="XM_067898657.1"/>
</dbReference>
<dbReference type="KEGG" id="phet:94288734"/>